<dbReference type="GO" id="GO:0009289">
    <property type="term" value="C:pilus"/>
    <property type="evidence" value="ECO:0007669"/>
    <property type="project" value="InterPro"/>
</dbReference>
<dbReference type="RefSeq" id="WP_024484123.1">
    <property type="nucleotide sequence ID" value="NZ_CAMISI010000001.1"/>
</dbReference>
<dbReference type="PANTHER" id="PTHR33420:SF26">
    <property type="entry name" value="FIMBRIAL SUBUNIT"/>
    <property type="match status" value="1"/>
</dbReference>
<dbReference type="STRING" id="47917.AV650_08315"/>
<dbReference type="GO" id="GO:0043709">
    <property type="term" value="P:cell adhesion involved in single-species biofilm formation"/>
    <property type="evidence" value="ECO:0007669"/>
    <property type="project" value="TreeGrafter"/>
</dbReference>
<dbReference type="Proteomes" id="UP000270487">
    <property type="component" value="Chromosome"/>
</dbReference>
<dbReference type="InterPro" id="IPR036937">
    <property type="entry name" value="Adhesion_dom_fimbrial_sf"/>
</dbReference>
<gene>
    <name evidence="1" type="primary">smfA_8</name>
    <name evidence="1" type="ORF">NCTC13193_01029</name>
</gene>
<dbReference type="AlphaFoldDB" id="A0A0F7HB28"/>
<organism evidence="1 2">
    <name type="scientific">Serratia fonticola</name>
    <dbReference type="NCBI Taxonomy" id="47917"/>
    <lineage>
        <taxon>Bacteria</taxon>
        <taxon>Pseudomonadati</taxon>
        <taxon>Pseudomonadota</taxon>
        <taxon>Gammaproteobacteria</taxon>
        <taxon>Enterobacterales</taxon>
        <taxon>Yersiniaceae</taxon>
        <taxon>Serratia</taxon>
    </lineage>
</organism>
<accession>A0A0F7HB28</accession>
<proteinExistence type="predicted"/>
<dbReference type="Gene3D" id="2.60.40.1090">
    <property type="entry name" value="Fimbrial-type adhesion domain"/>
    <property type="match status" value="1"/>
</dbReference>
<evidence type="ECO:0000313" key="2">
    <source>
        <dbReference type="Proteomes" id="UP000270487"/>
    </source>
</evidence>
<dbReference type="EMBL" id="LR134492">
    <property type="protein sequence ID" value="VEI64183.1"/>
    <property type="molecule type" value="Genomic_DNA"/>
</dbReference>
<dbReference type="SUPFAM" id="SSF49401">
    <property type="entry name" value="Bacterial adhesins"/>
    <property type="match status" value="1"/>
</dbReference>
<dbReference type="PANTHER" id="PTHR33420">
    <property type="entry name" value="FIMBRIAL SUBUNIT ELFA-RELATED"/>
    <property type="match status" value="1"/>
</dbReference>
<sequence length="180" mass="18454">MKLNKFMVAAIALGFVSAANAAPKDAGHGTIEFYGSIIDAPCSIAPGDDNQRIPMGQIANVALKDGGKSTPENFYIHLENCDASTLKTVTTTFTGPTSAGNADLLGITGTARGASLAITDGSGTLIKLGQATAPQGIQDQTNILNFSAYLQGDMGADGKTASEIVPGDFSTTTTFTLAYQ</sequence>
<evidence type="ECO:0000313" key="1">
    <source>
        <dbReference type="EMBL" id="VEI64183.1"/>
    </source>
</evidence>
<protein>
    <submittedName>
        <fullName evidence="1">Fimbria A protein</fullName>
    </submittedName>
</protein>
<dbReference type="Pfam" id="PF00419">
    <property type="entry name" value="Fimbrial"/>
    <property type="match status" value="1"/>
</dbReference>
<name>A0A0F7HB28_SERFO</name>
<dbReference type="GeneID" id="30321062"/>
<reference evidence="1 2" key="1">
    <citation type="submission" date="2018-12" db="EMBL/GenBank/DDBJ databases">
        <authorList>
            <consortium name="Pathogen Informatics"/>
        </authorList>
    </citation>
    <scope>NUCLEOTIDE SEQUENCE [LARGE SCALE GENOMIC DNA]</scope>
    <source>
        <strain evidence="1 2">NCTC13193</strain>
    </source>
</reference>
<dbReference type="InterPro" id="IPR000259">
    <property type="entry name" value="Adhesion_dom_fimbrial"/>
</dbReference>
<dbReference type="KEGG" id="sfw:WN53_12885"/>
<dbReference type="InterPro" id="IPR050263">
    <property type="entry name" value="Bact_Fimbrial_Adh_Pro"/>
</dbReference>
<dbReference type="InterPro" id="IPR008966">
    <property type="entry name" value="Adhesion_dom_sf"/>
</dbReference>